<dbReference type="EMBL" id="CAJVRL010000127">
    <property type="protein sequence ID" value="CAG8962230.1"/>
    <property type="molecule type" value="Genomic_DNA"/>
</dbReference>
<proteinExistence type="predicted"/>
<organism evidence="2 3">
    <name type="scientific">Hymenoscyphus fraxineus</name>
    <dbReference type="NCBI Taxonomy" id="746836"/>
    <lineage>
        <taxon>Eukaryota</taxon>
        <taxon>Fungi</taxon>
        <taxon>Dikarya</taxon>
        <taxon>Ascomycota</taxon>
        <taxon>Pezizomycotina</taxon>
        <taxon>Leotiomycetes</taxon>
        <taxon>Helotiales</taxon>
        <taxon>Helotiaceae</taxon>
        <taxon>Hymenoscyphus</taxon>
    </lineage>
</organism>
<name>A0A9N9L888_9HELO</name>
<feature type="region of interest" description="Disordered" evidence="1">
    <location>
        <begin position="104"/>
        <end position="125"/>
    </location>
</feature>
<comment type="caution">
    <text evidence="2">The sequence shown here is derived from an EMBL/GenBank/DDBJ whole genome shotgun (WGS) entry which is preliminary data.</text>
</comment>
<evidence type="ECO:0000313" key="2">
    <source>
        <dbReference type="EMBL" id="CAG8962230.1"/>
    </source>
</evidence>
<dbReference type="OrthoDB" id="10335501at2759"/>
<dbReference type="AlphaFoldDB" id="A0A9N9L888"/>
<sequence length="364" mass="40114">METKVQQYSQEGEETEYGYIPIALDISGEQIIRTAAENLPSPEELGEVQAPRHAEFENLIHHSRELNFADLIKHVDELIHDIRGHGSGNSTRRATTIDETINKPSSEPLIKPCPSNTQQTERLSESPEIYPAVYIPPAPKEQKMKVGLVAKKEIVDEGVESDDTIRAVKQDAVSSALPRTRVRSRTHYEAKPYGLGLTRDENISGIQSEGELIGPVPIHEGIDTGNQDGGGDARSLFARLTLGNPIPEFDFPTEKIKPTRRARQRQGGGYYGMAVGNQDEHGQDSGGIYPTKGNEWMFEDSSDEEDEEDKKDSTRIGLGITGAGLEQSWVKDGGCSHSDCSSKVPEPIVKEAGKLRKKLVKKHP</sequence>
<accession>A0A9N9L888</accession>
<protein>
    <submittedName>
        <fullName evidence="2">Uncharacterized protein</fullName>
    </submittedName>
</protein>
<keyword evidence="3" id="KW-1185">Reference proteome</keyword>
<dbReference type="Proteomes" id="UP000696280">
    <property type="component" value="Unassembled WGS sequence"/>
</dbReference>
<evidence type="ECO:0000313" key="3">
    <source>
        <dbReference type="Proteomes" id="UP000696280"/>
    </source>
</evidence>
<gene>
    <name evidence="2" type="ORF">HYFRA_00005283</name>
</gene>
<evidence type="ECO:0000256" key="1">
    <source>
        <dbReference type="SAM" id="MobiDB-lite"/>
    </source>
</evidence>
<feature type="region of interest" description="Disordered" evidence="1">
    <location>
        <begin position="295"/>
        <end position="317"/>
    </location>
</feature>
<reference evidence="2" key="1">
    <citation type="submission" date="2021-07" db="EMBL/GenBank/DDBJ databases">
        <authorList>
            <person name="Durling M."/>
        </authorList>
    </citation>
    <scope>NUCLEOTIDE SEQUENCE</scope>
</reference>
<feature type="compositionally biased region" description="Acidic residues" evidence="1">
    <location>
        <begin position="297"/>
        <end position="309"/>
    </location>
</feature>